<comment type="caution">
    <text evidence="6">The sequence shown here is derived from an EMBL/GenBank/DDBJ whole genome shotgun (WGS) entry which is preliminary data.</text>
</comment>
<comment type="pathway">
    <text evidence="1">Siderophore biosynthesis.</text>
</comment>
<gene>
    <name evidence="6" type="ORF">BIV23_13630</name>
</gene>
<dbReference type="NCBIfam" id="TIGR01733">
    <property type="entry name" value="AA-adenyl-dom"/>
    <property type="match status" value="1"/>
</dbReference>
<dbReference type="CDD" id="cd02440">
    <property type="entry name" value="AdoMet_MTases"/>
    <property type="match status" value="1"/>
</dbReference>
<accession>A0A1S2QGL8</accession>
<dbReference type="AlphaFoldDB" id="A0A1S2QGL8"/>
<evidence type="ECO:0000259" key="5">
    <source>
        <dbReference type="Pfam" id="PF13193"/>
    </source>
</evidence>
<dbReference type="SUPFAM" id="SSF53335">
    <property type="entry name" value="S-adenosyl-L-methionine-dependent methyltransferases"/>
    <property type="match status" value="1"/>
</dbReference>
<feature type="domain" description="AMP-binding enzyme C-terminal" evidence="5">
    <location>
        <begin position="695"/>
        <end position="768"/>
    </location>
</feature>
<protein>
    <recommendedName>
        <fullName evidence="8">Carrier domain-containing protein</fullName>
    </recommendedName>
</protein>
<dbReference type="InterPro" id="IPR000873">
    <property type="entry name" value="AMP-dep_synth/lig_dom"/>
</dbReference>
<dbReference type="EMBL" id="MLYO01000023">
    <property type="protein sequence ID" value="OIK05290.1"/>
    <property type="molecule type" value="Genomic_DNA"/>
</dbReference>
<feature type="domain" description="Methyltransferase type 12" evidence="4">
    <location>
        <begin position="228"/>
        <end position="325"/>
    </location>
</feature>
<dbReference type="PANTHER" id="PTHR45527">
    <property type="entry name" value="NONRIBOSOMAL PEPTIDE SYNTHETASE"/>
    <property type="match status" value="1"/>
</dbReference>
<evidence type="ECO:0000313" key="7">
    <source>
        <dbReference type="Proteomes" id="UP000179642"/>
    </source>
</evidence>
<dbReference type="GO" id="GO:0031177">
    <property type="term" value="F:phosphopantetheine binding"/>
    <property type="evidence" value="ECO:0007669"/>
    <property type="project" value="TreeGrafter"/>
</dbReference>
<dbReference type="PANTHER" id="PTHR45527:SF10">
    <property type="entry name" value="PYOCHELIN SYNTHASE PCHF"/>
    <property type="match status" value="1"/>
</dbReference>
<evidence type="ECO:0008006" key="8">
    <source>
        <dbReference type="Google" id="ProtNLM"/>
    </source>
</evidence>
<dbReference type="Pfam" id="PF00501">
    <property type="entry name" value="AMP-binding"/>
    <property type="match status" value="2"/>
</dbReference>
<evidence type="ECO:0000313" key="6">
    <source>
        <dbReference type="EMBL" id="OIK05290.1"/>
    </source>
</evidence>
<dbReference type="GO" id="GO:0044550">
    <property type="term" value="P:secondary metabolite biosynthetic process"/>
    <property type="evidence" value="ECO:0007669"/>
    <property type="project" value="TreeGrafter"/>
</dbReference>
<dbReference type="InterPro" id="IPR042099">
    <property type="entry name" value="ANL_N_sf"/>
</dbReference>
<sequence>MSVPPASVPGAPWSGWNETARPFRDDATIPGLIAEAALRYPDRPAIVTSDKQVLTHGELDRHANRLARLLRELGLGRGGTVGVYGERDASALVGLLAVLKCGASYVPLDPSWPAARVVGLLDQLDVAAVLTDRVHLPSVQEFRWEVPSLRHVLCPDIPEEFSWSATFRREQVADLFDYVSGSDDPLEAAGFNLRRAQRPFDEDDVRGYQNHVARFVRAATSVERPSVLEIGCGSGLIVEALAPWASRYVAVDPSPVSVARSQETGARAGGEVDGVVCFAHEAAERVRGPFHVVVLASTVQFLPDLDHLTGVLDSLLGLLADDGVIVLADLVDPGLGTCSGLRVPPRFVERLPELLPGVARASVHRRRAEEFGGELAERYDAVIRVEPSRERAAPGREPLWTGHHVGLRPAAPLATGPTAEDVCYTIFTSGSTGAPKGVVVTHRSAVNLIDWVNRTYGIGPADEILFVTSFCFDLSVYDVFGVLAAGATVRLASAAELAEPDTLVDLLEQEAITIWDSAPATLAMVMPFVQAREPAGRDTLRLVLLSGDWIPVPLPDRIRAAFPKAEVVALGGATECTVWSNHYRVGDVDPTWPSIPYGKPMQNARYYVLDGDLRPCPLGEEGDLYIAGTCVALGYAAAARLTAVKFLPDPGALSPGERMYRTGDRARWLPSGDLQFLGRLDDQVKVRGYRIELGEVQSALLQCPGVRAASVVAPTGPGGRTLAAFYVPAADPLSKAEVVRALRTILPSYMIPTRVVALDELPLTSTGKVDRAALLRRL</sequence>
<dbReference type="Proteomes" id="UP000179642">
    <property type="component" value="Unassembled WGS sequence"/>
</dbReference>
<dbReference type="InterPro" id="IPR010071">
    <property type="entry name" value="AA_adenyl_dom"/>
</dbReference>
<dbReference type="InterPro" id="IPR029063">
    <property type="entry name" value="SAM-dependent_MTases_sf"/>
</dbReference>
<dbReference type="Gene3D" id="3.40.50.12780">
    <property type="entry name" value="N-terminal domain of ligase-like"/>
    <property type="match status" value="2"/>
</dbReference>
<dbReference type="InterPro" id="IPR013217">
    <property type="entry name" value="Methyltransf_12"/>
</dbReference>
<proteinExistence type="predicted"/>
<dbReference type="SUPFAM" id="SSF56801">
    <property type="entry name" value="Acetyl-CoA synthetase-like"/>
    <property type="match status" value="1"/>
</dbReference>
<name>A0A1S2QGL8_9ACTN</name>
<dbReference type="OrthoDB" id="2472181at2"/>
<dbReference type="GO" id="GO:0005737">
    <property type="term" value="C:cytoplasm"/>
    <property type="evidence" value="ECO:0007669"/>
    <property type="project" value="TreeGrafter"/>
</dbReference>
<evidence type="ECO:0000259" key="3">
    <source>
        <dbReference type="Pfam" id="PF00501"/>
    </source>
</evidence>
<dbReference type="InterPro" id="IPR025110">
    <property type="entry name" value="AMP-bd_C"/>
</dbReference>
<dbReference type="Gene3D" id="3.30.300.30">
    <property type="match status" value="1"/>
</dbReference>
<feature type="domain" description="AMP-dependent synthetase/ligase" evidence="3">
    <location>
        <begin position="412"/>
        <end position="635"/>
    </location>
</feature>
<evidence type="ECO:0000256" key="1">
    <source>
        <dbReference type="ARBA" id="ARBA00004924"/>
    </source>
</evidence>
<dbReference type="Gene3D" id="3.40.50.150">
    <property type="entry name" value="Vaccinia Virus protein VP39"/>
    <property type="match status" value="1"/>
</dbReference>
<organism evidence="6 7">
    <name type="scientific">Streptomyces monashensis</name>
    <dbReference type="NCBI Taxonomy" id="1678012"/>
    <lineage>
        <taxon>Bacteria</taxon>
        <taxon>Bacillati</taxon>
        <taxon>Actinomycetota</taxon>
        <taxon>Actinomycetes</taxon>
        <taxon>Kitasatosporales</taxon>
        <taxon>Streptomycetaceae</taxon>
        <taxon>Streptomyces</taxon>
    </lineage>
</organism>
<reference evidence="6 7" key="1">
    <citation type="submission" date="2016-10" db="EMBL/GenBank/DDBJ databases">
        <title>Genome sequence of Streptomyces sp. MUSC 1.</title>
        <authorList>
            <person name="Lee L.-H."/>
            <person name="Ser H.-L."/>
            <person name="Law J.W.-F."/>
        </authorList>
    </citation>
    <scope>NUCLEOTIDE SEQUENCE [LARGE SCALE GENOMIC DNA]</scope>
    <source>
        <strain evidence="6 7">MUSC 1</strain>
    </source>
</reference>
<evidence type="ECO:0000259" key="4">
    <source>
        <dbReference type="Pfam" id="PF08242"/>
    </source>
</evidence>
<dbReference type="RefSeq" id="WP_071381075.1">
    <property type="nucleotide sequence ID" value="NZ_MLYO01000023.1"/>
</dbReference>
<dbReference type="Pfam" id="PF13193">
    <property type="entry name" value="AMP-binding_C"/>
    <property type="match status" value="1"/>
</dbReference>
<dbReference type="Pfam" id="PF08242">
    <property type="entry name" value="Methyltransf_12"/>
    <property type="match status" value="1"/>
</dbReference>
<keyword evidence="7" id="KW-1185">Reference proteome</keyword>
<feature type="domain" description="AMP-dependent synthetase/ligase" evidence="3">
    <location>
        <begin position="34"/>
        <end position="159"/>
    </location>
</feature>
<keyword evidence="2" id="KW-0436">Ligase</keyword>
<dbReference type="GO" id="GO:0043041">
    <property type="term" value="P:amino acid activation for nonribosomal peptide biosynthetic process"/>
    <property type="evidence" value="ECO:0007669"/>
    <property type="project" value="TreeGrafter"/>
</dbReference>
<evidence type="ECO:0000256" key="2">
    <source>
        <dbReference type="ARBA" id="ARBA00022598"/>
    </source>
</evidence>
<dbReference type="InterPro" id="IPR045851">
    <property type="entry name" value="AMP-bd_C_sf"/>
</dbReference>